<sequence>MSDAESESETPSTPRTGHSTVHTSPYKPTVSDTDTHNAELRTAKQIQQSCGRDMSGHWVGAIDPQVFMDSFMKTKKIAPKRLSRVSFLSMPTKPVHEQDMYDPFVDIINNCVFSKGSPYRLVKSSASSRVFNGIKLAPDVSMLRITSSNGGQAVWGWITMEMWIEFKRLINQDPHRHDYENLQAFLERISAEELEETRGQLASYAAAQFSHQHRTFIFSLLICGENARFICWDRGAAMVSKHFNYRHHPIILAEFFWRYAQLDGPGRGHDPTVREASPQQQLRLAAEVKAYRDNNGHNPLTLLNISSSKYRCYSIQVEGSDGESYEYLVQRPFFEPQSAIGRSSRLYVALNVKSGILELLKDYWRTGDSDDGARPSEATVNNELRDAKVPYLPHIRMAGCDISRWQYSAHAITDLGWTTRYVLFRGGEGTSTSSCRITEAIGNACQTVILARKADWMHRDVSVETLMLDKDGRGVLGGWDVCVKVIPGRTPAHSRPGTWQFVSVRLAENPTLPHTLLDDLESCYWVLLYIAIHHFSSDAQ</sequence>
<accession>A0A8K0XPB4</accession>
<dbReference type="PANTHER" id="PTHR38248">
    <property type="entry name" value="FUNK1 6"/>
    <property type="match status" value="1"/>
</dbReference>
<proteinExistence type="predicted"/>
<evidence type="ECO:0000256" key="1">
    <source>
        <dbReference type="SAM" id="MobiDB-lite"/>
    </source>
</evidence>
<evidence type="ECO:0000313" key="3">
    <source>
        <dbReference type="EMBL" id="KAH8099768.1"/>
    </source>
</evidence>
<dbReference type="InterPro" id="IPR011009">
    <property type="entry name" value="Kinase-like_dom_sf"/>
</dbReference>
<protein>
    <recommendedName>
        <fullName evidence="2">Fungal-type protein kinase domain-containing protein</fullName>
    </recommendedName>
</protein>
<dbReference type="Proteomes" id="UP000813824">
    <property type="component" value="Unassembled WGS sequence"/>
</dbReference>
<keyword evidence="4" id="KW-1185">Reference proteome</keyword>
<dbReference type="AlphaFoldDB" id="A0A8K0XPB4"/>
<reference evidence="3" key="1">
    <citation type="journal article" date="2021" name="New Phytol.">
        <title>Evolutionary innovations through gain and loss of genes in the ectomycorrhizal Boletales.</title>
        <authorList>
            <person name="Wu G."/>
            <person name="Miyauchi S."/>
            <person name="Morin E."/>
            <person name="Kuo A."/>
            <person name="Drula E."/>
            <person name="Varga T."/>
            <person name="Kohler A."/>
            <person name="Feng B."/>
            <person name="Cao Y."/>
            <person name="Lipzen A."/>
            <person name="Daum C."/>
            <person name="Hundley H."/>
            <person name="Pangilinan J."/>
            <person name="Johnson J."/>
            <person name="Barry K."/>
            <person name="LaButti K."/>
            <person name="Ng V."/>
            <person name="Ahrendt S."/>
            <person name="Min B."/>
            <person name="Choi I.G."/>
            <person name="Park H."/>
            <person name="Plett J.M."/>
            <person name="Magnuson J."/>
            <person name="Spatafora J.W."/>
            <person name="Nagy L.G."/>
            <person name="Henrissat B."/>
            <person name="Grigoriev I.V."/>
            <person name="Yang Z.L."/>
            <person name="Xu J."/>
            <person name="Martin F.M."/>
        </authorList>
    </citation>
    <scope>NUCLEOTIDE SEQUENCE</scope>
    <source>
        <strain evidence="3">KKN 215</strain>
    </source>
</reference>
<evidence type="ECO:0000259" key="2">
    <source>
        <dbReference type="Pfam" id="PF17667"/>
    </source>
</evidence>
<dbReference type="OrthoDB" id="5592585at2759"/>
<dbReference type="SUPFAM" id="SSF56112">
    <property type="entry name" value="Protein kinase-like (PK-like)"/>
    <property type="match status" value="1"/>
</dbReference>
<dbReference type="EMBL" id="JAEVFJ010000018">
    <property type="protein sequence ID" value="KAH8099768.1"/>
    <property type="molecule type" value="Genomic_DNA"/>
</dbReference>
<feature type="domain" description="Fungal-type protein kinase" evidence="2">
    <location>
        <begin position="449"/>
        <end position="530"/>
    </location>
</feature>
<evidence type="ECO:0000313" key="4">
    <source>
        <dbReference type="Proteomes" id="UP000813824"/>
    </source>
</evidence>
<name>A0A8K0XPB4_9AGAR</name>
<comment type="caution">
    <text evidence="3">The sequence shown here is derived from an EMBL/GenBank/DDBJ whole genome shotgun (WGS) entry which is preliminary data.</text>
</comment>
<feature type="region of interest" description="Disordered" evidence="1">
    <location>
        <begin position="1"/>
        <end position="33"/>
    </location>
</feature>
<organism evidence="3 4">
    <name type="scientific">Cristinia sonorae</name>
    <dbReference type="NCBI Taxonomy" id="1940300"/>
    <lineage>
        <taxon>Eukaryota</taxon>
        <taxon>Fungi</taxon>
        <taxon>Dikarya</taxon>
        <taxon>Basidiomycota</taxon>
        <taxon>Agaricomycotina</taxon>
        <taxon>Agaricomycetes</taxon>
        <taxon>Agaricomycetidae</taxon>
        <taxon>Agaricales</taxon>
        <taxon>Pleurotineae</taxon>
        <taxon>Stephanosporaceae</taxon>
        <taxon>Cristinia</taxon>
    </lineage>
</organism>
<dbReference type="PANTHER" id="PTHR38248:SF2">
    <property type="entry name" value="FUNK1 11"/>
    <property type="match status" value="1"/>
</dbReference>
<dbReference type="InterPro" id="IPR040976">
    <property type="entry name" value="Pkinase_fungal"/>
</dbReference>
<feature type="domain" description="Fungal-type protein kinase" evidence="2">
    <location>
        <begin position="175"/>
        <end position="389"/>
    </location>
</feature>
<dbReference type="Pfam" id="PF17667">
    <property type="entry name" value="Pkinase_fungal"/>
    <property type="match status" value="2"/>
</dbReference>
<gene>
    <name evidence="3" type="ORF">BXZ70DRAFT_1008748</name>
</gene>
<feature type="compositionally biased region" description="Polar residues" evidence="1">
    <location>
        <begin position="9"/>
        <end position="23"/>
    </location>
</feature>